<keyword evidence="2 6" id="KW-0699">rRNA-binding</keyword>
<evidence type="ECO:0000256" key="2">
    <source>
        <dbReference type="ARBA" id="ARBA00022730"/>
    </source>
</evidence>
<dbReference type="GO" id="GO:0003735">
    <property type="term" value="F:structural constituent of ribosome"/>
    <property type="evidence" value="ECO:0007669"/>
    <property type="project" value="UniProtKB-UniRule"/>
</dbReference>
<dbReference type="RefSeq" id="WP_094254394.1">
    <property type="nucleotide sequence ID" value="NZ_NNCE01000001.1"/>
</dbReference>
<evidence type="ECO:0000256" key="1">
    <source>
        <dbReference type="ARBA" id="ARBA00010254"/>
    </source>
</evidence>
<proteinExistence type="inferred from homology"/>
<dbReference type="GO" id="GO:0022627">
    <property type="term" value="C:cytosolic small ribosomal subunit"/>
    <property type="evidence" value="ECO:0007669"/>
    <property type="project" value="UniProtKB-UniRule"/>
</dbReference>
<dbReference type="HAMAP" id="MF_01345_B">
    <property type="entry name" value="Ribosomal_uS17_B"/>
    <property type="match status" value="1"/>
</dbReference>
<dbReference type="PROSITE" id="PS00056">
    <property type="entry name" value="RIBOSOMAL_S17"/>
    <property type="match status" value="1"/>
</dbReference>
<keyword evidence="3 6" id="KW-0694">RNA-binding</keyword>
<evidence type="ECO:0000256" key="6">
    <source>
        <dbReference type="HAMAP-Rule" id="MF_01345"/>
    </source>
</evidence>
<dbReference type="InterPro" id="IPR012340">
    <property type="entry name" value="NA-bd_OB-fold"/>
</dbReference>
<dbReference type="InterPro" id="IPR019984">
    <property type="entry name" value="Ribosomal_uS17_bact/chlr"/>
</dbReference>
<comment type="subunit">
    <text evidence="6">Part of the 30S ribosomal subunit.</text>
</comment>
<dbReference type="InterPro" id="IPR019979">
    <property type="entry name" value="Ribosomal_uS17_CS"/>
</dbReference>
<name>A0A4R6IFH5_9MOLU</name>
<keyword evidence="4 6" id="KW-0689">Ribosomal protein</keyword>
<comment type="function">
    <text evidence="6">One of the primary rRNA binding proteins, it binds specifically to the 5'-end of 16S ribosomal RNA.</text>
</comment>
<evidence type="ECO:0000256" key="5">
    <source>
        <dbReference type="ARBA" id="ARBA00023274"/>
    </source>
</evidence>
<evidence type="ECO:0000256" key="3">
    <source>
        <dbReference type="ARBA" id="ARBA00022884"/>
    </source>
</evidence>
<keyword evidence="9" id="KW-1185">Reference proteome</keyword>
<dbReference type="AlphaFoldDB" id="A0A4R6IFH5"/>
<dbReference type="EMBL" id="SNWN01000009">
    <property type="protein sequence ID" value="TDO21093.1"/>
    <property type="molecule type" value="Genomic_DNA"/>
</dbReference>
<dbReference type="GO" id="GO:0006412">
    <property type="term" value="P:translation"/>
    <property type="evidence" value="ECO:0007669"/>
    <property type="project" value="UniProtKB-UniRule"/>
</dbReference>
<dbReference type="CDD" id="cd00364">
    <property type="entry name" value="Ribosomal_uS17"/>
    <property type="match status" value="1"/>
</dbReference>
<comment type="caution">
    <text evidence="8">The sequence shown here is derived from an EMBL/GenBank/DDBJ whole genome shotgun (WGS) entry which is preliminary data.</text>
</comment>
<evidence type="ECO:0000313" key="8">
    <source>
        <dbReference type="EMBL" id="TDO21093.1"/>
    </source>
</evidence>
<dbReference type="NCBIfam" id="TIGR03635">
    <property type="entry name" value="uS17_bact"/>
    <property type="match status" value="1"/>
</dbReference>
<dbReference type="PANTHER" id="PTHR10744">
    <property type="entry name" value="40S RIBOSOMAL PROTEIN S11 FAMILY MEMBER"/>
    <property type="match status" value="1"/>
</dbReference>
<organism evidence="8 9">
    <name type="scientific">Mycoplasma testudineum</name>
    <dbReference type="NCBI Taxonomy" id="244584"/>
    <lineage>
        <taxon>Bacteria</taxon>
        <taxon>Bacillati</taxon>
        <taxon>Mycoplasmatota</taxon>
        <taxon>Mollicutes</taxon>
        <taxon>Mycoplasmataceae</taxon>
        <taxon>Mycoplasma</taxon>
    </lineage>
</organism>
<dbReference type="Gene3D" id="2.40.50.140">
    <property type="entry name" value="Nucleic acid-binding proteins"/>
    <property type="match status" value="1"/>
</dbReference>
<gene>
    <name evidence="6" type="primary">rpsQ</name>
    <name evidence="8" type="ORF">EI74_0113</name>
</gene>
<accession>A0A4R6IFH5</accession>
<dbReference type="PANTHER" id="PTHR10744:SF1">
    <property type="entry name" value="SMALL RIBOSOMAL SUBUNIT PROTEIN US17M"/>
    <property type="match status" value="1"/>
</dbReference>
<keyword evidence="5 6" id="KW-0687">Ribonucleoprotein</keyword>
<protein>
    <recommendedName>
        <fullName evidence="6">Small ribosomal subunit protein uS17</fullName>
    </recommendedName>
</protein>
<sequence>MERNSRKTLEGIVTRAFDAEKNRKTVTVTVDIYKKHALYSKRYKSSKKFQVHDEKNEAREGDFVRIMESRPLSATKRFRLIKILETAKAGE</sequence>
<dbReference type="NCBIfam" id="NF004123">
    <property type="entry name" value="PRK05610.1"/>
    <property type="match status" value="1"/>
</dbReference>
<dbReference type="OrthoDB" id="9811714at2"/>
<dbReference type="Proteomes" id="UP000295518">
    <property type="component" value="Unassembled WGS sequence"/>
</dbReference>
<evidence type="ECO:0000313" key="9">
    <source>
        <dbReference type="Proteomes" id="UP000295518"/>
    </source>
</evidence>
<dbReference type="Pfam" id="PF00366">
    <property type="entry name" value="Ribosomal_S17"/>
    <property type="match status" value="1"/>
</dbReference>
<comment type="similarity">
    <text evidence="1 6 7">Belongs to the universal ribosomal protein uS17 family.</text>
</comment>
<reference evidence="8 9" key="1">
    <citation type="submission" date="2019-03" db="EMBL/GenBank/DDBJ databases">
        <title>Genomic Encyclopedia of Archaeal and Bacterial Type Strains, Phase II (KMG-II): from individual species to whole genera.</title>
        <authorList>
            <person name="Goeker M."/>
        </authorList>
    </citation>
    <scope>NUCLEOTIDE SEQUENCE [LARGE SCALE GENOMIC DNA]</scope>
    <source>
        <strain evidence="8 9">ATCC 700618</strain>
    </source>
</reference>
<dbReference type="GO" id="GO:0019843">
    <property type="term" value="F:rRNA binding"/>
    <property type="evidence" value="ECO:0007669"/>
    <property type="project" value="UniProtKB-UniRule"/>
</dbReference>
<dbReference type="PRINTS" id="PR00973">
    <property type="entry name" value="RIBOSOMALS17"/>
</dbReference>
<evidence type="ECO:0000256" key="4">
    <source>
        <dbReference type="ARBA" id="ARBA00022980"/>
    </source>
</evidence>
<dbReference type="SUPFAM" id="SSF50249">
    <property type="entry name" value="Nucleic acid-binding proteins"/>
    <property type="match status" value="1"/>
</dbReference>
<evidence type="ECO:0000256" key="7">
    <source>
        <dbReference type="RuleBase" id="RU003872"/>
    </source>
</evidence>
<dbReference type="InterPro" id="IPR000266">
    <property type="entry name" value="Ribosomal_uS17"/>
</dbReference>